<dbReference type="CDD" id="cd02440">
    <property type="entry name" value="AdoMet_MTases"/>
    <property type="match status" value="1"/>
</dbReference>
<keyword evidence="3" id="KW-1185">Reference proteome</keyword>
<reference evidence="2 3" key="1">
    <citation type="journal article" date="2019" name="Int. J. Syst. Evol. Microbiol.">
        <title>The Global Catalogue of Microorganisms (GCM) 10K type strain sequencing project: providing services to taxonomists for standard genome sequencing and annotation.</title>
        <authorList>
            <consortium name="The Broad Institute Genomics Platform"/>
            <consortium name="The Broad Institute Genome Sequencing Center for Infectious Disease"/>
            <person name="Wu L."/>
            <person name="Ma J."/>
        </authorList>
    </citation>
    <scope>NUCLEOTIDE SEQUENCE [LARGE SCALE GENOMIC DNA]</scope>
    <source>
        <strain evidence="2 3">JCM 15572</strain>
    </source>
</reference>
<dbReference type="Proteomes" id="UP001501705">
    <property type="component" value="Unassembled WGS sequence"/>
</dbReference>
<dbReference type="GO" id="GO:0032259">
    <property type="term" value="P:methylation"/>
    <property type="evidence" value="ECO:0007669"/>
    <property type="project" value="UniProtKB-KW"/>
</dbReference>
<evidence type="ECO:0000259" key="1">
    <source>
        <dbReference type="Pfam" id="PF08242"/>
    </source>
</evidence>
<gene>
    <name evidence="2" type="ORF">GCM10009804_26960</name>
</gene>
<dbReference type="Pfam" id="PF08242">
    <property type="entry name" value="Methyltransf_12"/>
    <property type="match status" value="1"/>
</dbReference>
<comment type="caution">
    <text evidence="2">The sequence shown here is derived from an EMBL/GenBank/DDBJ whole genome shotgun (WGS) entry which is preliminary data.</text>
</comment>
<dbReference type="InterPro" id="IPR029063">
    <property type="entry name" value="SAM-dependent_MTases_sf"/>
</dbReference>
<dbReference type="SUPFAM" id="SSF53335">
    <property type="entry name" value="S-adenosyl-L-methionine-dependent methyltransferases"/>
    <property type="match status" value="1"/>
</dbReference>
<dbReference type="GO" id="GO:0008168">
    <property type="term" value="F:methyltransferase activity"/>
    <property type="evidence" value="ECO:0007669"/>
    <property type="project" value="UniProtKB-KW"/>
</dbReference>
<keyword evidence="2" id="KW-0808">Transferase</keyword>
<dbReference type="Gene3D" id="3.40.50.150">
    <property type="entry name" value="Vaccinia Virus protein VP39"/>
    <property type="match status" value="1"/>
</dbReference>
<sequence length="279" mass="30485">MNDYRDVNRANWDERVPAHVASPSYHVQQFITDPSYLSGVVRFDQPRLGAISGLRGVHLQCHIGTDTVSLARLGARMSGLDFSAPAAEHGQSLADRLGLSMDFHVADVYDAVDVLGADSYDFVYTGIGALCWLPDIQRWARVVAGLLKPGGRLFVREGHPMLWSLDAGAQHPEVRYPYFETGAAIVVDEGGTYVETDVDFDSTVTHEWNHGLGEIITALQQAGLVFDSLTEHDSAPWNALPGLMTEDGAGEWRLTENPDRLAATYTLQAHKPSQCPAPG</sequence>
<organism evidence="2 3">
    <name type="scientific">Kribbella hippodromi</name>
    <dbReference type="NCBI Taxonomy" id="434347"/>
    <lineage>
        <taxon>Bacteria</taxon>
        <taxon>Bacillati</taxon>
        <taxon>Actinomycetota</taxon>
        <taxon>Actinomycetes</taxon>
        <taxon>Propionibacteriales</taxon>
        <taxon>Kribbellaceae</taxon>
        <taxon>Kribbella</taxon>
    </lineage>
</organism>
<evidence type="ECO:0000313" key="2">
    <source>
        <dbReference type="EMBL" id="GAA1569130.1"/>
    </source>
</evidence>
<name>A0ABN2D3M5_9ACTN</name>
<dbReference type="InterPro" id="IPR013217">
    <property type="entry name" value="Methyltransf_12"/>
</dbReference>
<accession>A0ABN2D3M5</accession>
<evidence type="ECO:0000313" key="3">
    <source>
        <dbReference type="Proteomes" id="UP001501705"/>
    </source>
</evidence>
<keyword evidence="2" id="KW-0489">Methyltransferase</keyword>
<proteinExistence type="predicted"/>
<dbReference type="RefSeq" id="WP_344233794.1">
    <property type="nucleotide sequence ID" value="NZ_BAAAPH010000007.1"/>
</dbReference>
<feature type="domain" description="Methyltransferase type 12" evidence="1">
    <location>
        <begin position="58"/>
        <end position="153"/>
    </location>
</feature>
<dbReference type="EMBL" id="BAAAPH010000007">
    <property type="protein sequence ID" value="GAA1569130.1"/>
    <property type="molecule type" value="Genomic_DNA"/>
</dbReference>
<protein>
    <submittedName>
        <fullName evidence="2">Class I SAM-dependent methyltransferase</fullName>
    </submittedName>
</protein>